<evidence type="ECO:0000313" key="1">
    <source>
        <dbReference type="EMBL" id="GGA51894.1"/>
    </source>
</evidence>
<reference evidence="1" key="2">
    <citation type="submission" date="2020-09" db="EMBL/GenBank/DDBJ databases">
        <authorList>
            <person name="Sun Q."/>
            <person name="Zhou Y."/>
        </authorList>
    </citation>
    <scope>NUCLEOTIDE SEQUENCE</scope>
    <source>
        <strain evidence="1">CGMCC 1.15320</strain>
    </source>
</reference>
<organism evidence="1 2">
    <name type="scientific">Nitratireductor aestuarii</name>
    <dbReference type="NCBI Taxonomy" id="1735103"/>
    <lineage>
        <taxon>Bacteria</taxon>
        <taxon>Pseudomonadati</taxon>
        <taxon>Pseudomonadota</taxon>
        <taxon>Alphaproteobacteria</taxon>
        <taxon>Hyphomicrobiales</taxon>
        <taxon>Phyllobacteriaceae</taxon>
        <taxon>Nitratireductor</taxon>
    </lineage>
</organism>
<dbReference type="AlphaFoldDB" id="A0A916RCX1"/>
<name>A0A916RCX1_9HYPH</name>
<protein>
    <submittedName>
        <fullName evidence="1">Uncharacterized protein</fullName>
    </submittedName>
</protein>
<keyword evidence="2" id="KW-1185">Reference proteome</keyword>
<sequence length="83" mass="8868">MHLAEAGGHMKFKLENTFEENLALFQAEAEQIDPDCAKILFDNMHLLDSGGDTAPSRATIGEFHKAVLAALNGLSNPTGEGKA</sequence>
<gene>
    <name evidence="1" type="ORF">GCM10011385_01510</name>
</gene>
<reference evidence="1" key="1">
    <citation type="journal article" date="2014" name="Int. J. Syst. Evol. Microbiol.">
        <title>Complete genome sequence of Corynebacterium casei LMG S-19264T (=DSM 44701T), isolated from a smear-ripened cheese.</title>
        <authorList>
            <consortium name="US DOE Joint Genome Institute (JGI-PGF)"/>
            <person name="Walter F."/>
            <person name="Albersmeier A."/>
            <person name="Kalinowski J."/>
            <person name="Ruckert C."/>
        </authorList>
    </citation>
    <scope>NUCLEOTIDE SEQUENCE</scope>
    <source>
        <strain evidence="1">CGMCC 1.15320</strain>
    </source>
</reference>
<accession>A0A916RCX1</accession>
<comment type="caution">
    <text evidence="1">The sequence shown here is derived from an EMBL/GenBank/DDBJ whole genome shotgun (WGS) entry which is preliminary data.</text>
</comment>
<dbReference type="EMBL" id="BMIF01000001">
    <property type="protein sequence ID" value="GGA51894.1"/>
    <property type="molecule type" value="Genomic_DNA"/>
</dbReference>
<proteinExistence type="predicted"/>
<dbReference type="Proteomes" id="UP000636264">
    <property type="component" value="Unassembled WGS sequence"/>
</dbReference>
<evidence type="ECO:0000313" key="2">
    <source>
        <dbReference type="Proteomes" id="UP000636264"/>
    </source>
</evidence>